<comment type="caution">
    <text evidence="1">The sequence shown here is derived from an EMBL/GenBank/DDBJ whole genome shotgun (WGS) entry which is preliminary data.</text>
</comment>
<evidence type="ECO:0000313" key="2">
    <source>
        <dbReference type="Proteomes" id="UP001214854"/>
    </source>
</evidence>
<accession>A0ABT5HWX1</accession>
<gene>
    <name evidence="1" type="ORF">PQU92_11640</name>
</gene>
<protein>
    <submittedName>
        <fullName evidence="1">Uncharacterized protein</fullName>
    </submittedName>
</protein>
<reference evidence="1 2" key="1">
    <citation type="submission" date="2023-01" db="EMBL/GenBank/DDBJ databases">
        <title>Novel species of the genus Asticcacaulis isolated from rivers.</title>
        <authorList>
            <person name="Lu H."/>
        </authorList>
    </citation>
    <scope>NUCLEOTIDE SEQUENCE [LARGE SCALE GENOMIC DNA]</scope>
    <source>
        <strain evidence="1 2">BYS171W</strain>
    </source>
</reference>
<dbReference type="RefSeq" id="WP_272748393.1">
    <property type="nucleotide sequence ID" value="NZ_JAQQKX010000009.1"/>
</dbReference>
<proteinExistence type="predicted"/>
<sequence>MRNFIVGCVLTAAAISAFSYFDGFGLMNVVDQNAARDAVSRRVAAEGQLRFRDLRSGKGMVCGEYARAGGEFQKFLWTRATGSHLRNDSEYTTMPPEMARGALKGWDDNYARCHSGKSARPQAGV</sequence>
<dbReference type="Proteomes" id="UP001214854">
    <property type="component" value="Unassembled WGS sequence"/>
</dbReference>
<name>A0ABT5HWX1_9CAUL</name>
<keyword evidence="2" id="KW-1185">Reference proteome</keyword>
<organism evidence="1 2">
    <name type="scientific">Asticcacaulis aquaticus</name>
    <dbReference type="NCBI Taxonomy" id="2984212"/>
    <lineage>
        <taxon>Bacteria</taxon>
        <taxon>Pseudomonadati</taxon>
        <taxon>Pseudomonadota</taxon>
        <taxon>Alphaproteobacteria</taxon>
        <taxon>Caulobacterales</taxon>
        <taxon>Caulobacteraceae</taxon>
        <taxon>Asticcacaulis</taxon>
    </lineage>
</organism>
<dbReference type="EMBL" id="JAQQKX010000009">
    <property type="protein sequence ID" value="MDC7683931.1"/>
    <property type="molecule type" value="Genomic_DNA"/>
</dbReference>
<evidence type="ECO:0000313" key="1">
    <source>
        <dbReference type="EMBL" id="MDC7683931.1"/>
    </source>
</evidence>